<comment type="caution">
    <text evidence="6">The sequence shown here is derived from an EMBL/GenBank/DDBJ whole genome shotgun (WGS) entry which is preliminary data.</text>
</comment>
<keyword evidence="1" id="KW-0378">Hydrolase</keyword>
<dbReference type="InterPro" id="IPR001932">
    <property type="entry name" value="PPM-type_phosphatase-like_dom"/>
</dbReference>
<keyword evidence="2" id="KW-0175">Coiled coil</keyword>
<evidence type="ECO:0000256" key="3">
    <source>
        <dbReference type="SAM" id="Phobius"/>
    </source>
</evidence>
<organism evidence="6 7">
    <name type="scientific">Microscilla marina ATCC 23134</name>
    <dbReference type="NCBI Taxonomy" id="313606"/>
    <lineage>
        <taxon>Bacteria</taxon>
        <taxon>Pseudomonadati</taxon>
        <taxon>Bacteroidota</taxon>
        <taxon>Cytophagia</taxon>
        <taxon>Cytophagales</taxon>
        <taxon>Microscillaceae</taxon>
        <taxon>Microscilla</taxon>
    </lineage>
</organism>
<dbReference type="eggNOG" id="COG5185">
    <property type="taxonomic scope" value="Bacteria"/>
</dbReference>
<evidence type="ECO:0000313" key="6">
    <source>
        <dbReference type="EMBL" id="EAY31782.1"/>
    </source>
</evidence>
<reference evidence="6 7" key="1">
    <citation type="submission" date="2007-01" db="EMBL/GenBank/DDBJ databases">
        <authorList>
            <person name="Haygood M."/>
            <person name="Podell S."/>
            <person name="Anderson C."/>
            <person name="Hopkinson B."/>
            <person name="Roe K."/>
            <person name="Barbeau K."/>
            <person name="Gaasterland T."/>
            <person name="Ferriera S."/>
            <person name="Johnson J."/>
            <person name="Kravitz S."/>
            <person name="Beeson K."/>
            <person name="Sutton G."/>
            <person name="Rogers Y.-H."/>
            <person name="Friedman R."/>
            <person name="Frazier M."/>
            <person name="Venter J.C."/>
        </authorList>
    </citation>
    <scope>NUCLEOTIDE SEQUENCE [LARGE SCALE GENOMIC DNA]</scope>
    <source>
        <strain evidence="6 7">ATCC 23134</strain>
    </source>
</reference>
<feature type="coiled-coil region" evidence="2">
    <location>
        <begin position="789"/>
        <end position="841"/>
    </location>
</feature>
<protein>
    <submittedName>
        <fullName evidence="6">Two component regulator three Y motif family</fullName>
    </submittedName>
</protein>
<dbReference type="EMBL" id="AAWS01000002">
    <property type="protein sequence ID" value="EAY31782.1"/>
    <property type="molecule type" value="Genomic_DNA"/>
</dbReference>
<keyword evidence="3" id="KW-1133">Transmembrane helix</keyword>
<dbReference type="RefSeq" id="WP_002693671.1">
    <property type="nucleotide sequence ID" value="NZ_AAWS01000002.1"/>
</dbReference>
<dbReference type="InterPro" id="IPR015943">
    <property type="entry name" value="WD40/YVTN_repeat-like_dom_sf"/>
</dbReference>
<evidence type="ECO:0000256" key="2">
    <source>
        <dbReference type="SAM" id="Coils"/>
    </source>
</evidence>
<dbReference type="Pfam" id="PF07495">
    <property type="entry name" value="Y_Y_Y"/>
    <property type="match status" value="1"/>
</dbReference>
<dbReference type="OrthoDB" id="9806995at2"/>
<dbReference type="SUPFAM" id="SSF50998">
    <property type="entry name" value="Quinoprotein alcohol dehydrogenase-like"/>
    <property type="match status" value="1"/>
</dbReference>
<keyword evidence="3" id="KW-0812">Transmembrane</keyword>
<proteinExistence type="predicted"/>
<feature type="domain" description="Two component regulator three Y" evidence="5">
    <location>
        <begin position="692"/>
        <end position="751"/>
    </location>
</feature>
<dbReference type="InterPro" id="IPR011047">
    <property type="entry name" value="Quinoprotein_ADH-like_sf"/>
</dbReference>
<keyword evidence="3" id="KW-0472">Membrane</keyword>
<dbReference type="InterPro" id="IPR011123">
    <property type="entry name" value="Y_Y_Y"/>
</dbReference>
<dbReference type="eggNOG" id="COG2208">
    <property type="taxonomic scope" value="Bacteria"/>
</dbReference>
<dbReference type="InterPro" id="IPR036457">
    <property type="entry name" value="PPM-type-like_dom_sf"/>
</dbReference>
<gene>
    <name evidence="6" type="ORF">M23134_05288</name>
</gene>
<dbReference type="Proteomes" id="UP000004095">
    <property type="component" value="Unassembled WGS sequence"/>
</dbReference>
<dbReference type="PANTHER" id="PTHR43156:SF9">
    <property type="entry name" value="HAMP DOMAIN-CONTAINING PROTEIN"/>
    <property type="match status" value="1"/>
</dbReference>
<keyword evidence="7" id="KW-1185">Reference proteome</keyword>
<dbReference type="GO" id="GO:0016791">
    <property type="term" value="F:phosphatase activity"/>
    <property type="evidence" value="ECO:0007669"/>
    <property type="project" value="TreeGrafter"/>
</dbReference>
<accession>A1ZDP3</accession>
<dbReference type="InterPro" id="IPR013783">
    <property type="entry name" value="Ig-like_fold"/>
</dbReference>
<evidence type="ECO:0000313" key="7">
    <source>
        <dbReference type="Proteomes" id="UP000004095"/>
    </source>
</evidence>
<evidence type="ECO:0000259" key="4">
    <source>
        <dbReference type="Pfam" id="PF07228"/>
    </source>
</evidence>
<dbReference type="PANTHER" id="PTHR43156">
    <property type="entry name" value="STAGE II SPORULATION PROTEIN E-RELATED"/>
    <property type="match status" value="1"/>
</dbReference>
<dbReference type="eggNOG" id="COG3292">
    <property type="taxonomic scope" value="Bacteria"/>
</dbReference>
<dbReference type="Gene3D" id="3.60.40.10">
    <property type="entry name" value="PPM-type phosphatase domain"/>
    <property type="match status" value="1"/>
</dbReference>
<dbReference type="Pfam" id="PF07228">
    <property type="entry name" value="SpoIIE"/>
    <property type="match status" value="1"/>
</dbReference>
<dbReference type="AlphaFoldDB" id="A1ZDP3"/>
<feature type="domain" description="PPM-type phosphatase" evidence="4">
    <location>
        <begin position="917"/>
        <end position="1109"/>
    </location>
</feature>
<evidence type="ECO:0000259" key="5">
    <source>
        <dbReference type="Pfam" id="PF07495"/>
    </source>
</evidence>
<dbReference type="Gene3D" id="2.60.40.10">
    <property type="entry name" value="Immunoglobulins"/>
    <property type="match status" value="1"/>
</dbReference>
<sequence length="1112" mass="128010">MKKWLLWLPFLWIVHTNAIGQVKIKTKGDPLVFNYAPDGYQTDGQVWTMQQDARGVMYIGNNTGIIEYDGFHWSLLKLPNYSIVRTMTIDEKGRIYVGGQGEFGYIGADSLGRTCYVSLLDKVPLKHRSFNDVWKVFNTHLGVVFQTTHKIYVLNKQKKIEVYFPTKKNFHRSFYVNRQMLVSEPGVGMLVLKNKRMQLIEGGERFANNRVYVVLPYDDDHLLFVTRTQGVFIYNGKTFEPWLTDSEELNKKKNNTTYCGLRIGTNYFAIGTLLSGVIILDKQGKVLQHINKGKGLQANIVLSLYLDREHSLWTGLENGISRIEIASPISYFYQNHGISGVIYNSAFYDKHLYLGSSQGVYCAPWKPTLSFSLLPSTQDQVWSFTKVPQGVVASSNGYIWLIDKNKVKRKLAVPKANYWQVIALADSTHLLAGTSNTGLALLDAKTLEFKHFLTGFQQDCRWVIQGKKREIWVSNSYSDGVHRLTLNDDLTRVTKVRTYGVADGLPFANSNRVFKINGKMLVATKKGVYKYKNDKFEPYETWNDYIEGSSKQVYFIKEDAKGNVYMLVSNNMLKNAPLECLVMKKQRKGFKVIRHPFAPLSPLIIDALGPVIEPVREHEIFFLIKDGLAHYDATLPKNYYQKFNTLLCNVKLTVPEDSLLYGGGDMRLPAKVRSIGHTFNALRFKYAATFFQESDKIKFQYFLEGFDQEWSQWSKNNYKEYNYLPEGEYTFRVRARNIYDVIGKEASYRFIILPPWYRTKLAYTLYVVLSIGLVVLIARTNTKRLRKRNDQLVRMVDRRTEEVREQKREIEAQRDNLIELNQEVNQKNEEITAQNESLELKTYELKDAFEEIKRQNNDITASIAYAYRIQKAMLPLSTNIRKAFPQHFIFWRPREIVSGDFYWFTSVTTNESIKHIMAVVDCTGHGVPGAFMSLIGNDLLNNIVKANQIVSADSILNQLHRGVKMALKQESTQNDDGMDIGLVVVDEARQIMEFAGANHPLLYIQNGEMTVVRGNTYPIGRSQIVSNPKYGKQIIDISQPTTFYMFSDGYQDQFGGSKGKKFLRQRFWDLLYQIHELPMHAQKETLGITFSQWQQDFPQIDDVLVLGVKLSL</sequence>
<name>A1ZDP3_MICM2</name>
<evidence type="ECO:0000256" key="1">
    <source>
        <dbReference type="ARBA" id="ARBA00022801"/>
    </source>
</evidence>
<feature type="transmembrane region" description="Helical" evidence="3">
    <location>
        <begin position="761"/>
        <end position="778"/>
    </location>
</feature>
<dbReference type="Gene3D" id="2.130.10.10">
    <property type="entry name" value="YVTN repeat-like/Quinoprotein amine dehydrogenase"/>
    <property type="match status" value="3"/>
</dbReference>
<dbReference type="InterPro" id="IPR052016">
    <property type="entry name" value="Bact_Sigma-Reg"/>
</dbReference>